<reference evidence="2" key="1">
    <citation type="submission" date="2020-03" db="EMBL/GenBank/DDBJ databases">
        <title>A high-quality chromosome-level genome assembly of a woody plant with both climbing and erect habits, Rhamnella rubrinervis.</title>
        <authorList>
            <person name="Lu Z."/>
            <person name="Yang Y."/>
            <person name="Zhu X."/>
            <person name="Sun Y."/>
        </authorList>
    </citation>
    <scope>NUCLEOTIDE SEQUENCE</scope>
    <source>
        <strain evidence="2">BYM</strain>
        <tissue evidence="2">Leaf</tissue>
    </source>
</reference>
<protein>
    <submittedName>
        <fullName evidence="2">Uncharacterized protein</fullName>
    </submittedName>
</protein>
<accession>A0A8K0HE08</accession>
<dbReference type="EMBL" id="VOIH02000003">
    <property type="protein sequence ID" value="KAF3450090.1"/>
    <property type="molecule type" value="Genomic_DNA"/>
</dbReference>
<organism evidence="2 3">
    <name type="scientific">Rhamnella rubrinervis</name>
    <dbReference type="NCBI Taxonomy" id="2594499"/>
    <lineage>
        <taxon>Eukaryota</taxon>
        <taxon>Viridiplantae</taxon>
        <taxon>Streptophyta</taxon>
        <taxon>Embryophyta</taxon>
        <taxon>Tracheophyta</taxon>
        <taxon>Spermatophyta</taxon>
        <taxon>Magnoliopsida</taxon>
        <taxon>eudicotyledons</taxon>
        <taxon>Gunneridae</taxon>
        <taxon>Pentapetalae</taxon>
        <taxon>rosids</taxon>
        <taxon>fabids</taxon>
        <taxon>Rosales</taxon>
        <taxon>Rhamnaceae</taxon>
        <taxon>rhamnoid group</taxon>
        <taxon>Rhamneae</taxon>
        <taxon>Rhamnella</taxon>
    </lineage>
</organism>
<evidence type="ECO:0000313" key="3">
    <source>
        <dbReference type="Proteomes" id="UP000796880"/>
    </source>
</evidence>
<gene>
    <name evidence="2" type="ORF">FNV43_RR06170</name>
</gene>
<feature type="region of interest" description="Disordered" evidence="1">
    <location>
        <begin position="95"/>
        <end position="126"/>
    </location>
</feature>
<feature type="compositionally biased region" description="Basic and acidic residues" evidence="1">
    <location>
        <begin position="107"/>
        <end position="126"/>
    </location>
</feature>
<feature type="compositionally biased region" description="Acidic residues" evidence="1">
    <location>
        <begin position="32"/>
        <end position="41"/>
    </location>
</feature>
<dbReference type="AlphaFoldDB" id="A0A8K0HE08"/>
<evidence type="ECO:0000313" key="2">
    <source>
        <dbReference type="EMBL" id="KAF3450090.1"/>
    </source>
</evidence>
<evidence type="ECO:0000256" key="1">
    <source>
        <dbReference type="SAM" id="MobiDB-lite"/>
    </source>
</evidence>
<dbReference type="OrthoDB" id="10611743at2759"/>
<proteinExistence type="predicted"/>
<sequence length="230" mass="26247">MMIGSVEQQIREEALKYIANCEISEGVSVSDTENEIEEEAAAENTSTNITPRRHHLLKDLLLSDHGGGSFAPTASSSPPLQSPAYDCHSEGIAATSQPEATTSHQHNWREDLDKHEEFPETKVSEDKSKWRGKMEAIFAKFTNLIRKQPTPMENNIAEVDNNISEIYKQSNLRAKLESDRKKNNSFKDKQCWSQFTCCKLNVEVIKSTKRNQQNEDWKSHLEEYISSDTW</sequence>
<feature type="compositionally biased region" description="Polar residues" evidence="1">
    <location>
        <begin position="95"/>
        <end position="105"/>
    </location>
</feature>
<dbReference type="Proteomes" id="UP000796880">
    <property type="component" value="Unassembled WGS sequence"/>
</dbReference>
<feature type="region of interest" description="Disordered" evidence="1">
    <location>
        <begin position="27"/>
        <end position="51"/>
    </location>
</feature>
<name>A0A8K0HE08_9ROSA</name>
<keyword evidence="3" id="KW-1185">Reference proteome</keyword>
<comment type="caution">
    <text evidence="2">The sequence shown here is derived from an EMBL/GenBank/DDBJ whole genome shotgun (WGS) entry which is preliminary data.</text>
</comment>